<protein>
    <submittedName>
        <fullName evidence="2">Uncharacterized protein</fullName>
    </submittedName>
</protein>
<reference evidence="2" key="2">
    <citation type="journal article" date="2015" name="Data Brief">
        <title>Shoot transcriptome of the giant reed, Arundo donax.</title>
        <authorList>
            <person name="Barrero R.A."/>
            <person name="Guerrero F.D."/>
            <person name="Moolhuijzen P."/>
            <person name="Goolsby J.A."/>
            <person name="Tidwell J."/>
            <person name="Bellgard S.E."/>
            <person name="Bellgard M.I."/>
        </authorList>
    </citation>
    <scope>NUCLEOTIDE SEQUENCE</scope>
    <source>
        <tissue evidence="2">Shoot tissue taken approximately 20 cm above the soil surface</tissue>
    </source>
</reference>
<reference evidence="2" key="1">
    <citation type="submission" date="2014-09" db="EMBL/GenBank/DDBJ databases">
        <authorList>
            <person name="Magalhaes I.L.F."/>
            <person name="Oliveira U."/>
            <person name="Santos F.R."/>
            <person name="Vidigal T.H.D.A."/>
            <person name="Brescovit A.D."/>
            <person name="Santos A.J."/>
        </authorList>
    </citation>
    <scope>NUCLEOTIDE SEQUENCE</scope>
    <source>
        <tissue evidence="2">Shoot tissue taken approximately 20 cm above the soil surface</tissue>
    </source>
</reference>
<dbReference type="EMBL" id="GBRH01243180">
    <property type="protein sequence ID" value="JAD54715.1"/>
    <property type="molecule type" value="Transcribed_RNA"/>
</dbReference>
<keyword evidence="1" id="KW-0175">Coiled coil</keyword>
<name>A0A0A9B0M6_ARUDO</name>
<organism evidence="2">
    <name type="scientific">Arundo donax</name>
    <name type="common">Giant reed</name>
    <name type="synonym">Donax arundinaceus</name>
    <dbReference type="NCBI Taxonomy" id="35708"/>
    <lineage>
        <taxon>Eukaryota</taxon>
        <taxon>Viridiplantae</taxon>
        <taxon>Streptophyta</taxon>
        <taxon>Embryophyta</taxon>
        <taxon>Tracheophyta</taxon>
        <taxon>Spermatophyta</taxon>
        <taxon>Magnoliopsida</taxon>
        <taxon>Liliopsida</taxon>
        <taxon>Poales</taxon>
        <taxon>Poaceae</taxon>
        <taxon>PACMAD clade</taxon>
        <taxon>Arundinoideae</taxon>
        <taxon>Arundineae</taxon>
        <taxon>Arundo</taxon>
    </lineage>
</organism>
<feature type="coiled-coil region" evidence="1">
    <location>
        <begin position="5"/>
        <end position="81"/>
    </location>
</feature>
<evidence type="ECO:0000256" key="1">
    <source>
        <dbReference type="SAM" id="Coils"/>
    </source>
</evidence>
<sequence>MVKVAKTLEEQLALHKSRIQQHTTRIQALKAQIQELNTELRQVEDACDQEGSLKEVTAKCLDRHKEQFDKATALKAELKAISTQGCYQLQTLEQTIADFTDQDDMGLSKRAHSLLDFFISSISS</sequence>
<dbReference type="AlphaFoldDB" id="A0A0A9B0M6"/>
<proteinExistence type="predicted"/>
<evidence type="ECO:0000313" key="2">
    <source>
        <dbReference type="EMBL" id="JAD54715.1"/>
    </source>
</evidence>
<accession>A0A0A9B0M6</accession>